<name>A0A370TVC8_9HELO</name>
<gene>
    <name evidence="10" type="ORF">BP5553_03768</name>
</gene>
<dbReference type="GO" id="GO:0004343">
    <property type="term" value="F:glucosamine 6-phosphate N-acetyltransferase activity"/>
    <property type="evidence" value="ECO:0007669"/>
    <property type="project" value="UniProtKB-UniRule"/>
</dbReference>
<dbReference type="EMBL" id="NPIC01000002">
    <property type="protein sequence ID" value="RDL39428.1"/>
    <property type="molecule type" value="Genomic_DNA"/>
</dbReference>
<evidence type="ECO:0000259" key="9">
    <source>
        <dbReference type="PROSITE" id="PS51186"/>
    </source>
</evidence>
<dbReference type="InterPro" id="IPR000182">
    <property type="entry name" value="GNAT_dom"/>
</dbReference>
<organism evidence="10 11">
    <name type="scientific">Venustampulla echinocandica</name>
    <dbReference type="NCBI Taxonomy" id="2656787"/>
    <lineage>
        <taxon>Eukaryota</taxon>
        <taxon>Fungi</taxon>
        <taxon>Dikarya</taxon>
        <taxon>Ascomycota</taxon>
        <taxon>Pezizomycotina</taxon>
        <taxon>Leotiomycetes</taxon>
        <taxon>Helotiales</taxon>
        <taxon>Pleuroascaceae</taxon>
        <taxon>Venustampulla</taxon>
    </lineage>
</organism>
<proteinExistence type="inferred from homology"/>
<dbReference type="Proteomes" id="UP000254866">
    <property type="component" value="Unassembled WGS sequence"/>
</dbReference>
<evidence type="ECO:0000256" key="8">
    <source>
        <dbReference type="RuleBase" id="RU365086"/>
    </source>
</evidence>
<evidence type="ECO:0000256" key="2">
    <source>
        <dbReference type="ARBA" id="ARBA00004586"/>
    </source>
</evidence>
<evidence type="ECO:0000256" key="1">
    <source>
        <dbReference type="ARBA" id="ARBA00004184"/>
    </source>
</evidence>
<comment type="subunit">
    <text evidence="3">Homodimer.</text>
</comment>
<keyword evidence="4 8" id="KW-0808">Transferase</keyword>
<dbReference type="AlphaFoldDB" id="A0A370TVC8"/>
<dbReference type="UniPathway" id="UPA00113">
    <property type="reaction ID" value="UER00529"/>
</dbReference>
<dbReference type="FunFam" id="3.40.630.30:FF:000048">
    <property type="entry name" value="Glucosamine 6-phosphate N-acetyltransferase"/>
    <property type="match status" value="1"/>
</dbReference>
<dbReference type="PANTHER" id="PTHR13355:SF11">
    <property type="entry name" value="GLUCOSAMINE 6-PHOSPHATE N-ACETYLTRANSFERASE"/>
    <property type="match status" value="1"/>
</dbReference>
<reference evidence="10 11" key="1">
    <citation type="journal article" date="2018" name="IMA Fungus">
        <title>IMA Genome-F 9: Draft genome sequence of Annulohypoxylon stygium, Aspergillus mulundensis, Berkeleyomyces basicola (syn. Thielaviopsis basicola), Ceratocystis smalleyi, two Cercospora beticola strains, Coleophoma cylindrospora, Fusarium fracticaudum, Phialophora cf. hyalina, and Morchella septimelata.</title>
        <authorList>
            <person name="Wingfield B.D."/>
            <person name="Bills G.F."/>
            <person name="Dong Y."/>
            <person name="Huang W."/>
            <person name="Nel W.J."/>
            <person name="Swalarsk-Parry B.S."/>
            <person name="Vaghefi N."/>
            <person name="Wilken P.M."/>
            <person name="An Z."/>
            <person name="de Beer Z.W."/>
            <person name="De Vos L."/>
            <person name="Chen L."/>
            <person name="Duong T.A."/>
            <person name="Gao Y."/>
            <person name="Hammerbacher A."/>
            <person name="Kikkert J.R."/>
            <person name="Li Y."/>
            <person name="Li H."/>
            <person name="Li K."/>
            <person name="Li Q."/>
            <person name="Liu X."/>
            <person name="Ma X."/>
            <person name="Naidoo K."/>
            <person name="Pethybridge S.J."/>
            <person name="Sun J."/>
            <person name="Steenkamp E.T."/>
            <person name="van der Nest M.A."/>
            <person name="van Wyk S."/>
            <person name="Wingfield M.J."/>
            <person name="Xiong C."/>
            <person name="Yue Q."/>
            <person name="Zhang X."/>
        </authorList>
    </citation>
    <scope>NUCLEOTIDE SEQUENCE [LARGE SCALE GENOMIC DNA]</scope>
    <source>
        <strain evidence="10 11">BP 5553</strain>
    </source>
</reference>
<dbReference type="InterPro" id="IPR016181">
    <property type="entry name" value="Acyl_CoA_acyltransferase"/>
</dbReference>
<protein>
    <recommendedName>
        <fullName evidence="8">Glucosamine 6-phosphate N-acetyltransferase</fullName>
        <ecNumber evidence="8">2.3.1.4</ecNumber>
    </recommendedName>
</protein>
<comment type="caution">
    <text evidence="10">The sequence shown here is derived from an EMBL/GenBank/DDBJ whole genome shotgun (WGS) entry which is preliminary data.</text>
</comment>
<evidence type="ECO:0000313" key="10">
    <source>
        <dbReference type="EMBL" id="RDL39428.1"/>
    </source>
</evidence>
<keyword evidence="11" id="KW-1185">Reference proteome</keyword>
<dbReference type="GO" id="GO:0006048">
    <property type="term" value="P:UDP-N-acetylglucosamine biosynthetic process"/>
    <property type="evidence" value="ECO:0007669"/>
    <property type="project" value="UniProtKB-UniRule"/>
</dbReference>
<comment type="subcellular location">
    <subcellularLocation>
        <location evidence="1">Endomembrane system</location>
        <topology evidence="1">Peripheral membrane protein</topology>
    </subcellularLocation>
    <subcellularLocation>
        <location evidence="2">Endoplasmic reticulum membrane</location>
    </subcellularLocation>
</comment>
<dbReference type="RefSeq" id="XP_031872084.1">
    <property type="nucleotide sequence ID" value="XM_032012391.1"/>
</dbReference>
<evidence type="ECO:0000256" key="4">
    <source>
        <dbReference type="ARBA" id="ARBA00022679"/>
    </source>
</evidence>
<comment type="pathway">
    <text evidence="8">Nucleotide-sugar biosynthesis; UDP-N-acetyl-alpha-D-glucosamine biosynthesis; N-acetyl-alpha-D-glucosamine 1-phosphate from alpha-D-glucosamine 6-phosphate (route I): step 1/2.</text>
</comment>
<dbReference type="Pfam" id="PF00583">
    <property type="entry name" value="Acetyltransf_1"/>
    <property type="match status" value="1"/>
</dbReference>
<dbReference type="GO" id="GO:0005789">
    <property type="term" value="C:endoplasmic reticulum membrane"/>
    <property type="evidence" value="ECO:0007669"/>
    <property type="project" value="UniProtKB-SubCell"/>
</dbReference>
<evidence type="ECO:0000256" key="3">
    <source>
        <dbReference type="ARBA" id="ARBA00011738"/>
    </source>
</evidence>
<comment type="catalytic activity">
    <reaction evidence="8">
        <text>D-glucosamine 6-phosphate + acetyl-CoA = N-acetyl-D-glucosamine 6-phosphate + CoA + H(+)</text>
        <dbReference type="Rhea" id="RHEA:10292"/>
        <dbReference type="ChEBI" id="CHEBI:15378"/>
        <dbReference type="ChEBI" id="CHEBI:57287"/>
        <dbReference type="ChEBI" id="CHEBI:57288"/>
        <dbReference type="ChEBI" id="CHEBI:57513"/>
        <dbReference type="ChEBI" id="CHEBI:58725"/>
        <dbReference type="EC" id="2.3.1.4"/>
    </reaction>
</comment>
<evidence type="ECO:0000256" key="6">
    <source>
        <dbReference type="ARBA" id="ARBA00023136"/>
    </source>
</evidence>
<dbReference type="OrthoDB" id="10039976at2759"/>
<dbReference type="CDD" id="cd04301">
    <property type="entry name" value="NAT_SF"/>
    <property type="match status" value="1"/>
</dbReference>
<dbReference type="PANTHER" id="PTHR13355">
    <property type="entry name" value="GLUCOSAMINE 6-PHOSPHATE N-ACETYLTRANSFERASE"/>
    <property type="match status" value="1"/>
</dbReference>
<dbReference type="STRING" id="2656787.A0A370TVC8"/>
<dbReference type="InterPro" id="IPR039143">
    <property type="entry name" value="GNPNAT1-like"/>
</dbReference>
<dbReference type="PROSITE" id="PS51186">
    <property type="entry name" value="GNAT"/>
    <property type="match status" value="1"/>
</dbReference>
<feature type="domain" description="N-acetyltransferase" evidence="9">
    <location>
        <begin position="25"/>
        <end position="176"/>
    </location>
</feature>
<comment type="similarity">
    <text evidence="8">Belongs to the acetyltransferase family. GNA1 subfamily.</text>
</comment>
<dbReference type="EC" id="2.3.1.4" evidence="8"/>
<dbReference type="GeneID" id="43596617"/>
<accession>A0A370TVC8</accession>
<keyword evidence="5" id="KW-0256">Endoplasmic reticulum</keyword>
<evidence type="ECO:0000256" key="5">
    <source>
        <dbReference type="ARBA" id="ARBA00022824"/>
    </source>
</evidence>
<keyword evidence="7 8" id="KW-0012">Acyltransferase</keyword>
<dbReference type="Gene3D" id="3.40.630.30">
    <property type="match status" value="1"/>
</dbReference>
<keyword evidence="6" id="KW-0472">Membrane</keyword>
<evidence type="ECO:0000256" key="7">
    <source>
        <dbReference type="ARBA" id="ARBA00023315"/>
    </source>
</evidence>
<evidence type="ECO:0000313" key="11">
    <source>
        <dbReference type="Proteomes" id="UP000254866"/>
    </source>
</evidence>
<sequence length="177" mass="19795">MAASQPLFSPDLISPAVSSSLPSPYKVRPLERGDYGKGFLDCLRVLTHIGDISEKQFIERYEFMATQGKGTYYFVVIDDGTRIVGTGALIVEKKFIHDFGTIGHIEEISVLKDQQGKSLGKKVIETLNDVAVNVGCYKTILNCSEENEKFYAKCGYSRGSLEMTNYFEVEKSSYYRG</sequence>
<dbReference type="SUPFAM" id="SSF55729">
    <property type="entry name" value="Acyl-CoA N-acyltransferases (Nat)"/>
    <property type="match status" value="1"/>
</dbReference>